<keyword evidence="5 9" id="KW-1133">Transmembrane helix</keyword>
<keyword evidence="6" id="KW-0406">Ion transport</keyword>
<comment type="subcellular location">
    <subcellularLocation>
        <location evidence="1">Cell membrane</location>
        <topology evidence="1">Multi-pass membrane protein</topology>
    </subcellularLocation>
</comment>
<keyword evidence="10" id="KW-0732">Signal</keyword>
<evidence type="ECO:0000313" key="11">
    <source>
        <dbReference type="EMBL" id="VVD79664.1"/>
    </source>
</evidence>
<comment type="caution">
    <text evidence="11">The sequence shown here is derived from an EMBL/GenBank/DDBJ whole genome shotgun (WGS) entry which is preliminary data.</text>
</comment>
<keyword evidence="12" id="KW-1185">Reference proteome</keyword>
<protein>
    <recommendedName>
        <fullName evidence="13">Bestrophin</fullName>
    </recommendedName>
</protein>
<keyword evidence="2" id="KW-0813">Transport</keyword>
<evidence type="ECO:0000256" key="2">
    <source>
        <dbReference type="ARBA" id="ARBA00022448"/>
    </source>
</evidence>
<evidence type="ECO:0000256" key="9">
    <source>
        <dbReference type="SAM" id="Phobius"/>
    </source>
</evidence>
<reference evidence="11 12" key="1">
    <citation type="submission" date="2019-08" db="EMBL/GenBank/DDBJ databases">
        <authorList>
            <person name="Peeters C."/>
        </authorList>
    </citation>
    <scope>NUCLEOTIDE SEQUENCE [LARGE SCALE GENOMIC DNA]</scope>
    <source>
        <strain evidence="11 12">LMG 31014</strain>
    </source>
</reference>
<evidence type="ECO:0000313" key="12">
    <source>
        <dbReference type="Proteomes" id="UP000405357"/>
    </source>
</evidence>
<sequence>MQWVEFLIAGALLVARQAAAALCGHGARFLRNGAKAAVQRIAARRRVIGCNHFKPADMGVSSRRNGSPHSQSFRACERLHSPMIVRPNLNWLRMLFVVRGSIVPKIAPQLIFTTLISIAVTLAHGRVFEWKIPLTFVPFSLIGITLAIFLGFRNTTSYARYWEARMLWGSVLNETRALARQSMTLVSDTSDSSRFVAYLIAFVHGMRHQLRGTDPQADFERLLDKTDVACLARKQFKPIAILLMAGEWLRERRSRGQIEAPLAQVMEMHLDRLGEAIGGCERIATTPIPFTYGVILHRVTYLYSLLLPFGLVDSIGPMTPVVVAFLSYTFFALEAVSAEIEEPFGLEPNDLALNAMSETIEQSLREILHRQHTARLRPRNEHHIIT</sequence>
<accession>A0ABY6VRG2</accession>
<evidence type="ECO:0000256" key="8">
    <source>
        <dbReference type="ARBA" id="ARBA00034708"/>
    </source>
</evidence>
<keyword evidence="4 9" id="KW-0812">Transmembrane</keyword>
<dbReference type="PANTHER" id="PTHR33281">
    <property type="entry name" value="UPF0187 PROTEIN YNEE"/>
    <property type="match status" value="1"/>
</dbReference>
<dbReference type="PANTHER" id="PTHR33281:SF19">
    <property type="entry name" value="VOLTAGE-DEPENDENT ANION CHANNEL-FORMING PROTEIN YNEE"/>
    <property type="match status" value="1"/>
</dbReference>
<dbReference type="Proteomes" id="UP000405357">
    <property type="component" value="Unassembled WGS sequence"/>
</dbReference>
<evidence type="ECO:0000256" key="4">
    <source>
        <dbReference type="ARBA" id="ARBA00022692"/>
    </source>
</evidence>
<proteinExistence type="inferred from homology"/>
<feature type="transmembrane region" description="Helical" evidence="9">
    <location>
        <begin position="106"/>
        <end position="125"/>
    </location>
</feature>
<evidence type="ECO:0000256" key="3">
    <source>
        <dbReference type="ARBA" id="ARBA00022475"/>
    </source>
</evidence>
<evidence type="ECO:0000256" key="7">
    <source>
        <dbReference type="ARBA" id="ARBA00023136"/>
    </source>
</evidence>
<keyword evidence="7 9" id="KW-0472">Membrane</keyword>
<name>A0ABY6VRG2_9BURK</name>
<keyword evidence="3" id="KW-1003">Cell membrane</keyword>
<evidence type="ECO:0000256" key="10">
    <source>
        <dbReference type="SAM" id="SignalP"/>
    </source>
</evidence>
<evidence type="ECO:0008006" key="13">
    <source>
        <dbReference type="Google" id="ProtNLM"/>
    </source>
</evidence>
<feature type="signal peptide" evidence="10">
    <location>
        <begin position="1"/>
        <end position="20"/>
    </location>
</feature>
<dbReference type="Pfam" id="PF25539">
    <property type="entry name" value="Bestrophin_2"/>
    <property type="match status" value="1"/>
</dbReference>
<feature type="transmembrane region" description="Helical" evidence="9">
    <location>
        <begin position="132"/>
        <end position="152"/>
    </location>
</feature>
<gene>
    <name evidence="11" type="ORF">PSO31014_01026</name>
</gene>
<evidence type="ECO:0000256" key="1">
    <source>
        <dbReference type="ARBA" id="ARBA00004651"/>
    </source>
</evidence>
<dbReference type="EMBL" id="CABPSG010000002">
    <property type="protein sequence ID" value="VVD79664.1"/>
    <property type="molecule type" value="Genomic_DNA"/>
</dbReference>
<comment type="similarity">
    <text evidence="8">Belongs to the anion channel-forming bestrophin (TC 1.A.46) family.</text>
</comment>
<evidence type="ECO:0000256" key="5">
    <source>
        <dbReference type="ARBA" id="ARBA00022989"/>
    </source>
</evidence>
<dbReference type="InterPro" id="IPR044669">
    <property type="entry name" value="YneE/VCCN1/2-like"/>
</dbReference>
<organism evidence="11 12">
    <name type="scientific">Pandoraea soli</name>
    <dbReference type="NCBI Taxonomy" id="2508293"/>
    <lineage>
        <taxon>Bacteria</taxon>
        <taxon>Pseudomonadati</taxon>
        <taxon>Pseudomonadota</taxon>
        <taxon>Betaproteobacteria</taxon>
        <taxon>Burkholderiales</taxon>
        <taxon>Burkholderiaceae</taxon>
        <taxon>Pandoraea</taxon>
    </lineage>
</organism>
<feature type="chain" id="PRO_5046368942" description="Bestrophin" evidence="10">
    <location>
        <begin position="21"/>
        <end position="386"/>
    </location>
</feature>
<evidence type="ECO:0000256" key="6">
    <source>
        <dbReference type="ARBA" id="ARBA00023065"/>
    </source>
</evidence>